<sequence length="340" mass="39664">MIYCTTVAVIALALLYQFRHSYQGSELMLYTVSAAVFSGIIRCIQLFWKNQRKKIATIGAIIFYGILPLSGGLFWPVYLVGVPLWESWENRPDKDCIAKGRLISLEPGVIYRLHPVYGDDFWIERDGETFNVSSRKFCQSFSADTVSPIDKLEFSFYELCRSPQTPWQKAYCAGNSQSLRLSNLILKRSASDNESGWQQLQEELNGSRNIQRLQGQLPYSSYYYTDWLQTVQFDSGVTTYEFYRSGVSTVVKHPDWLHQQPEPVVLNCSQEYYVRCNTAYLYRDDLHIRYSYNRAKDNQRYDFDEDVRHIYDSNYINTQLNAAREAASIAEKFLEEMRVY</sequence>
<protein>
    <submittedName>
        <fullName evidence="3">Uncharacterized protein</fullName>
    </submittedName>
</protein>
<feature type="transmembrane region" description="Helical" evidence="1">
    <location>
        <begin position="55"/>
        <end position="78"/>
    </location>
</feature>
<feature type="transmembrane region" description="Helical" evidence="1">
    <location>
        <begin position="29"/>
        <end position="48"/>
    </location>
</feature>
<keyword evidence="1" id="KW-0812">Transmembrane</keyword>
<name>A0A9D7AHS0_9GAMM</name>
<evidence type="ECO:0000313" key="3">
    <source>
        <dbReference type="EMBL" id="MBK5176290.1"/>
    </source>
</evidence>
<dbReference type="EMBL" id="JADRCQ010000001">
    <property type="protein sequence ID" value="MBK5072981.1"/>
    <property type="molecule type" value="Genomic_DNA"/>
</dbReference>
<keyword evidence="5" id="KW-1185">Reference proteome</keyword>
<proteinExistence type="predicted"/>
<dbReference type="RefSeq" id="WP_228397924.1">
    <property type="nucleotide sequence ID" value="NZ_JADRCQ010000001.1"/>
</dbReference>
<evidence type="ECO:0000313" key="5">
    <source>
        <dbReference type="Proteomes" id="UP001296969"/>
    </source>
</evidence>
<dbReference type="Proteomes" id="UP000807542">
    <property type="component" value="Unassembled WGS sequence"/>
</dbReference>
<reference evidence="3 5" key="1">
    <citation type="submission" date="2020-11" db="EMBL/GenBank/DDBJ databases">
        <title>Insectihabitans protaetiae gen. nov. sp. nov. and Insectihabitans allomyrinae sp. nov., isolated from larvae of Protaetia brevitarsis seulensis and Allomyrina dichotoma, respectively.</title>
        <authorList>
            <person name="Lee S.D."/>
            <person name="Byeon Y.-S."/>
            <person name="Kim S.-M."/>
            <person name="Yang H.L."/>
            <person name="Kim I.S."/>
        </authorList>
    </citation>
    <scope>NUCLEOTIDE SEQUENCE</scope>
    <source>
        <strain evidence="3">CWB-B4</strain>
        <strain evidence="2 5">CWB-B43</strain>
    </source>
</reference>
<gene>
    <name evidence="3" type="ORF">I2492_08140</name>
    <name evidence="2" type="ORF">I2493_08140</name>
</gene>
<organism evidence="3 4">
    <name type="scientific">Limnobaculum xujianqingii</name>
    <dbReference type="NCBI Taxonomy" id="2738837"/>
    <lineage>
        <taxon>Bacteria</taxon>
        <taxon>Pseudomonadati</taxon>
        <taxon>Pseudomonadota</taxon>
        <taxon>Gammaproteobacteria</taxon>
        <taxon>Enterobacterales</taxon>
        <taxon>Budviciaceae</taxon>
        <taxon>Limnobaculum</taxon>
    </lineage>
</organism>
<accession>A0A9D7AHS0</accession>
<dbReference type="EMBL" id="JADRCP010000001">
    <property type="protein sequence ID" value="MBK5176290.1"/>
    <property type="molecule type" value="Genomic_DNA"/>
</dbReference>
<dbReference type="Proteomes" id="UP001296969">
    <property type="component" value="Unassembled WGS sequence"/>
</dbReference>
<evidence type="ECO:0000313" key="2">
    <source>
        <dbReference type="EMBL" id="MBK5072981.1"/>
    </source>
</evidence>
<keyword evidence="1" id="KW-0472">Membrane</keyword>
<evidence type="ECO:0000313" key="4">
    <source>
        <dbReference type="Proteomes" id="UP000807542"/>
    </source>
</evidence>
<comment type="caution">
    <text evidence="3">The sequence shown here is derived from an EMBL/GenBank/DDBJ whole genome shotgun (WGS) entry which is preliminary data.</text>
</comment>
<dbReference type="AlphaFoldDB" id="A0A9D7AHS0"/>
<keyword evidence="1" id="KW-1133">Transmembrane helix</keyword>
<evidence type="ECO:0000256" key="1">
    <source>
        <dbReference type="SAM" id="Phobius"/>
    </source>
</evidence>